<dbReference type="GO" id="GO:0008017">
    <property type="term" value="F:microtubule binding"/>
    <property type="evidence" value="ECO:0007669"/>
    <property type="project" value="TreeGrafter"/>
</dbReference>
<dbReference type="PANTHER" id="PTHR11566:SF215">
    <property type="entry name" value="DYNAMIN GTPASE"/>
    <property type="match status" value="1"/>
</dbReference>
<evidence type="ECO:0008006" key="3">
    <source>
        <dbReference type="Google" id="ProtNLM"/>
    </source>
</evidence>
<evidence type="ECO:0000313" key="2">
    <source>
        <dbReference type="Proteomes" id="UP000799777"/>
    </source>
</evidence>
<dbReference type="OrthoDB" id="3797314at2759"/>
<accession>A0A9P4LLG2</accession>
<dbReference type="GO" id="GO:0000266">
    <property type="term" value="P:mitochondrial fission"/>
    <property type="evidence" value="ECO:0007669"/>
    <property type="project" value="TreeGrafter"/>
</dbReference>
<dbReference type="GO" id="GO:0016020">
    <property type="term" value="C:membrane"/>
    <property type="evidence" value="ECO:0007669"/>
    <property type="project" value="TreeGrafter"/>
</dbReference>
<dbReference type="AlphaFoldDB" id="A0A9P4LLG2"/>
<dbReference type="InterPro" id="IPR027417">
    <property type="entry name" value="P-loop_NTPase"/>
</dbReference>
<dbReference type="Gene3D" id="3.40.50.300">
    <property type="entry name" value="P-loop containing nucleotide triphosphate hydrolases"/>
    <property type="match status" value="1"/>
</dbReference>
<dbReference type="InterPro" id="IPR022812">
    <property type="entry name" value="Dynamin"/>
</dbReference>
<feature type="non-terminal residue" evidence="1">
    <location>
        <position position="83"/>
    </location>
</feature>
<feature type="non-terminal residue" evidence="1">
    <location>
        <position position="1"/>
    </location>
</feature>
<gene>
    <name evidence="1" type="ORF">EK21DRAFT_16152</name>
</gene>
<comment type="caution">
    <text evidence="1">The sequence shown here is derived from an EMBL/GenBank/DDBJ whole genome shotgun (WGS) entry which is preliminary data.</text>
</comment>
<dbReference type="GO" id="GO:0016559">
    <property type="term" value="P:peroxisome fission"/>
    <property type="evidence" value="ECO:0007669"/>
    <property type="project" value="TreeGrafter"/>
</dbReference>
<evidence type="ECO:0000313" key="1">
    <source>
        <dbReference type="EMBL" id="KAF2029778.1"/>
    </source>
</evidence>
<organism evidence="1 2">
    <name type="scientific">Setomelanomma holmii</name>
    <dbReference type="NCBI Taxonomy" id="210430"/>
    <lineage>
        <taxon>Eukaryota</taxon>
        <taxon>Fungi</taxon>
        <taxon>Dikarya</taxon>
        <taxon>Ascomycota</taxon>
        <taxon>Pezizomycotina</taxon>
        <taxon>Dothideomycetes</taxon>
        <taxon>Pleosporomycetidae</taxon>
        <taxon>Pleosporales</taxon>
        <taxon>Pleosporineae</taxon>
        <taxon>Phaeosphaeriaceae</taxon>
        <taxon>Setomelanomma</taxon>
    </lineage>
</organism>
<name>A0A9P4LLG2_9PLEO</name>
<dbReference type="GO" id="GO:0005739">
    <property type="term" value="C:mitochondrion"/>
    <property type="evidence" value="ECO:0007669"/>
    <property type="project" value="TreeGrafter"/>
</dbReference>
<sequence length="83" mass="9112">VDIITQEILKMAEKADPGGVRTMGVLTKPDLVSEVASQKAIKDLVLGKGEQLRLGYFVVKNHSADDAQSTMYERLAQENAFFS</sequence>
<dbReference type="GO" id="GO:0006897">
    <property type="term" value="P:endocytosis"/>
    <property type="evidence" value="ECO:0007669"/>
    <property type="project" value="TreeGrafter"/>
</dbReference>
<proteinExistence type="predicted"/>
<dbReference type="GO" id="GO:0005874">
    <property type="term" value="C:microtubule"/>
    <property type="evidence" value="ECO:0007669"/>
    <property type="project" value="TreeGrafter"/>
</dbReference>
<dbReference type="SUPFAM" id="SSF52540">
    <property type="entry name" value="P-loop containing nucleoside triphosphate hydrolases"/>
    <property type="match status" value="1"/>
</dbReference>
<dbReference type="GO" id="GO:0003924">
    <property type="term" value="F:GTPase activity"/>
    <property type="evidence" value="ECO:0007669"/>
    <property type="project" value="TreeGrafter"/>
</dbReference>
<dbReference type="EMBL" id="ML978197">
    <property type="protein sequence ID" value="KAF2029778.1"/>
    <property type="molecule type" value="Genomic_DNA"/>
</dbReference>
<reference evidence="1" key="1">
    <citation type="journal article" date="2020" name="Stud. Mycol.">
        <title>101 Dothideomycetes genomes: a test case for predicting lifestyles and emergence of pathogens.</title>
        <authorList>
            <person name="Haridas S."/>
            <person name="Albert R."/>
            <person name="Binder M."/>
            <person name="Bloem J."/>
            <person name="Labutti K."/>
            <person name="Salamov A."/>
            <person name="Andreopoulos B."/>
            <person name="Baker S."/>
            <person name="Barry K."/>
            <person name="Bills G."/>
            <person name="Bluhm B."/>
            <person name="Cannon C."/>
            <person name="Castanera R."/>
            <person name="Culley D."/>
            <person name="Daum C."/>
            <person name="Ezra D."/>
            <person name="Gonzalez J."/>
            <person name="Henrissat B."/>
            <person name="Kuo A."/>
            <person name="Liang C."/>
            <person name="Lipzen A."/>
            <person name="Lutzoni F."/>
            <person name="Magnuson J."/>
            <person name="Mondo S."/>
            <person name="Nolan M."/>
            <person name="Ohm R."/>
            <person name="Pangilinan J."/>
            <person name="Park H.-J."/>
            <person name="Ramirez L."/>
            <person name="Alfaro M."/>
            <person name="Sun H."/>
            <person name="Tritt A."/>
            <person name="Yoshinaga Y."/>
            <person name="Zwiers L.-H."/>
            <person name="Turgeon B."/>
            <person name="Goodwin S."/>
            <person name="Spatafora J."/>
            <person name="Crous P."/>
            <person name="Grigoriev I."/>
        </authorList>
    </citation>
    <scope>NUCLEOTIDE SEQUENCE</scope>
    <source>
        <strain evidence="1">CBS 110217</strain>
    </source>
</reference>
<keyword evidence="2" id="KW-1185">Reference proteome</keyword>
<dbReference type="PANTHER" id="PTHR11566">
    <property type="entry name" value="DYNAMIN"/>
    <property type="match status" value="1"/>
</dbReference>
<protein>
    <recommendedName>
        <fullName evidence="3">Mx protein</fullName>
    </recommendedName>
</protein>
<dbReference type="GO" id="GO:0048312">
    <property type="term" value="P:intracellular distribution of mitochondria"/>
    <property type="evidence" value="ECO:0007669"/>
    <property type="project" value="TreeGrafter"/>
</dbReference>
<dbReference type="Proteomes" id="UP000799777">
    <property type="component" value="Unassembled WGS sequence"/>
</dbReference>